<organism evidence="6 7">
    <name type="scientific">Cherax quadricarinatus</name>
    <name type="common">Australian red claw crayfish</name>
    <dbReference type="NCBI Taxonomy" id="27406"/>
    <lineage>
        <taxon>Eukaryota</taxon>
        <taxon>Metazoa</taxon>
        <taxon>Ecdysozoa</taxon>
        <taxon>Arthropoda</taxon>
        <taxon>Crustacea</taxon>
        <taxon>Multicrustacea</taxon>
        <taxon>Malacostraca</taxon>
        <taxon>Eumalacostraca</taxon>
        <taxon>Eucarida</taxon>
        <taxon>Decapoda</taxon>
        <taxon>Pleocyemata</taxon>
        <taxon>Astacidea</taxon>
        <taxon>Parastacoidea</taxon>
        <taxon>Parastacidae</taxon>
        <taxon>Cherax</taxon>
    </lineage>
</organism>
<dbReference type="PROSITE" id="PS50222">
    <property type="entry name" value="EF_HAND_2"/>
    <property type="match status" value="1"/>
</dbReference>
<evidence type="ECO:0000313" key="6">
    <source>
        <dbReference type="EMBL" id="KAK8749748.1"/>
    </source>
</evidence>
<feature type="region of interest" description="Disordered" evidence="4">
    <location>
        <begin position="683"/>
        <end position="739"/>
    </location>
</feature>
<comment type="function">
    <text evidence="3">The B regulatory subunit might modulate substrate selectivity and catalytic activity, and might also direct the localization of the catalytic enzyme to a particular subcellular compartment.</text>
</comment>
<dbReference type="FunFam" id="1.10.238.220:FF:000001">
    <property type="entry name" value="Serine/threonine-protein phosphatase 2A regulatory subunit B'' subunit alpha"/>
    <property type="match status" value="1"/>
</dbReference>
<dbReference type="Pfam" id="PF17958">
    <property type="entry name" value="EF-hand_13"/>
    <property type="match status" value="1"/>
</dbReference>
<proteinExistence type="predicted"/>
<dbReference type="GO" id="GO:0005509">
    <property type="term" value="F:calcium ion binding"/>
    <property type="evidence" value="ECO:0007669"/>
    <property type="project" value="InterPro"/>
</dbReference>
<dbReference type="Gene3D" id="1.10.238.230">
    <property type="match status" value="1"/>
</dbReference>
<dbReference type="FunFam" id="1.10.238.230:FF:000001">
    <property type="entry name" value="Serine/threonine-protein phosphatase 2A regulatory subunit B'' subunit beta"/>
    <property type="match status" value="1"/>
</dbReference>
<name>A0AAW0YCN6_CHEQU</name>
<dbReference type="Gene3D" id="1.10.238.10">
    <property type="entry name" value="EF-hand"/>
    <property type="match status" value="1"/>
</dbReference>
<dbReference type="Pfam" id="PF13499">
    <property type="entry name" value="EF-hand_7"/>
    <property type="match status" value="1"/>
</dbReference>
<feature type="region of interest" description="Disordered" evidence="4">
    <location>
        <begin position="45"/>
        <end position="86"/>
    </location>
</feature>
<dbReference type="InterPro" id="IPR002048">
    <property type="entry name" value="EF_hand_dom"/>
</dbReference>
<dbReference type="GO" id="GO:0019888">
    <property type="term" value="F:protein phosphatase regulator activity"/>
    <property type="evidence" value="ECO:0007669"/>
    <property type="project" value="TreeGrafter"/>
</dbReference>
<dbReference type="GO" id="GO:0000159">
    <property type="term" value="C:protein phosphatase type 2A complex"/>
    <property type="evidence" value="ECO:0007669"/>
    <property type="project" value="TreeGrafter"/>
</dbReference>
<evidence type="ECO:0000256" key="4">
    <source>
        <dbReference type="SAM" id="MobiDB-lite"/>
    </source>
</evidence>
<dbReference type="Gene3D" id="1.10.238.220">
    <property type="match status" value="1"/>
</dbReference>
<dbReference type="FunFam" id="1.10.238.10:FF:000628">
    <property type="entry name" value="Serine/threonine-protein phosphatase 2A regulatory subunit B'' subunit beta"/>
    <property type="match status" value="1"/>
</dbReference>
<dbReference type="InterPro" id="IPR041534">
    <property type="entry name" value="EF-hand_13"/>
</dbReference>
<dbReference type="PANTHER" id="PTHR14095:SF0">
    <property type="entry name" value="MIP22305P"/>
    <property type="match status" value="1"/>
</dbReference>
<feature type="region of interest" description="Disordered" evidence="4">
    <location>
        <begin position="115"/>
        <end position="257"/>
    </location>
</feature>
<protein>
    <recommendedName>
        <fullName evidence="5">EF-hand domain-containing protein</fullName>
    </recommendedName>
</protein>
<evidence type="ECO:0000259" key="5">
    <source>
        <dbReference type="PROSITE" id="PS50222"/>
    </source>
</evidence>
<feature type="compositionally biased region" description="Polar residues" evidence="4">
    <location>
        <begin position="174"/>
        <end position="191"/>
    </location>
</feature>
<dbReference type="PROSITE" id="PS00018">
    <property type="entry name" value="EF_HAND_1"/>
    <property type="match status" value="1"/>
</dbReference>
<dbReference type="Pfam" id="PF21161">
    <property type="entry name" value="P2R3B_EF-hand"/>
    <property type="match status" value="1"/>
</dbReference>
<dbReference type="InterPro" id="IPR018247">
    <property type="entry name" value="EF_Hand_1_Ca_BS"/>
</dbReference>
<evidence type="ECO:0000256" key="2">
    <source>
        <dbReference type="ARBA" id="ARBA00022837"/>
    </source>
</evidence>
<sequence length="739" mass="83886">MARTRFENGSTSLSDSMWRGSFSIQADEVGSTLPEFYRRKLRKMRKAGSPEPLVAGSISALPHPELTDQQKAHIRERSQSPTTGYNSAGVAIRPFLTQGSVAERVLIFERAPAEMKPKPGVPTTAAPEKRRPAISTWRDPDEVRSLAQDGLQSTPSTTSPTSSLRQIEAPPPTTQETKALTYVRENNVSQKENARPLSASGGSSPVSPLSPTTPPTTTPTASPGLQHNAHPASPGSPLGLVTSPGSPVHSPRATNTLRRHTKSTKNLLIPRFYYPMGRPTSQMTQEQALSRVGAVFREQGGQVTRENMEPLMRACQLPLYWKAPLFIAAGGDKLGYLTQEQFADYWSRVISTCHDMASRFVRVLSRGMRNYLMPEDFLSMIQDVVDTHPGLTFLKEATEFHSRYVHTVIARIYYCVNRSWSGRITLPELRRSNLLQVISYLEEEEDINQITDYFSYEHFYVIYCKFWELDTDHDLFIDKHDLAKHNERALSWRMIERIFSGAVTRGRLQKQDRMGYQEFVWFLISEEDKRHPTAIEYWFRCMDLDGDGYLSMYELEYFYEEQLQRMEALGIETLPFHDCLCQMLDMVRPEEIDKISLRDLKKCRMTPIFFDTFFNLEKYLDHEQRDPFASHRADDDGPEFLQVSDWDRYAAEEYELLVAEEGGADHQDDVFYGEEDELSMGCDDALDSSGGSRNTLGVGSGGALNKHSPLSATVTNLAADPMDVDDDYPDYADSDDYQY</sequence>
<feature type="domain" description="EF-hand" evidence="5">
    <location>
        <begin position="530"/>
        <end position="565"/>
    </location>
</feature>
<comment type="caution">
    <text evidence="6">The sequence shown here is derived from an EMBL/GenBank/DDBJ whole genome shotgun (WGS) entry which is preliminary data.</text>
</comment>
<dbReference type="AlphaFoldDB" id="A0AAW0YCN6"/>
<dbReference type="EMBL" id="JARKIK010000009">
    <property type="protein sequence ID" value="KAK8749748.1"/>
    <property type="molecule type" value="Genomic_DNA"/>
</dbReference>
<feature type="compositionally biased region" description="Low complexity" evidence="4">
    <location>
        <begin position="196"/>
        <end position="210"/>
    </location>
</feature>
<evidence type="ECO:0000256" key="3">
    <source>
        <dbReference type="ARBA" id="ARBA00093310"/>
    </source>
</evidence>
<dbReference type="InterPro" id="IPR048855">
    <property type="entry name" value="P2R3A_B_D_EF-hand"/>
</dbReference>
<feature type="compositionally biased region" description="Low complexity" evidence="4">
    <location>
        <begin position="153"/>
        <end position="163"/>
    </location>
</feature>
<gene>
    <name evidence="6" type="ORF">OTU49_015522</name>
</gene>
<keyword evidence="2" id="KW-0106">Calcium</keyword>
<dbReference type="SUPFAM" id="SSF47473">
    <property type="entry name" value="EF-hand"/>
    <property type="match status" value="2"/>
</dbReference>
<dbReference type="Proteomes" id="UP001445076">
    <property type="component" value="Unassembled WGS sequence"/>
</dbReference>
<evidence type="ECO:0000256" key="1">
    <source>
        <dbReference type="ARBA" id="ARBA00022723"/>
    </source>
</evidence>
<feature type="compositionally biased region" description="Acidic residues" evidence="4">
    <location>
        <begin position="722"/>
        <end position="739"/>
    </location>
</feature>
<dbReference type="InterPro" id="IPR011992">
    <property type="entry name" value="EF-hand-dom_pair"/>
</dbReference>
<evidence type="ECO:0000313" key="7">
    <source>
        <dbReference type="Proteomes" id="UP001445076"/>
    </source>
</evidence>
<feature type="compositionally biased region" description="Basic and acidic residues" evidence="4">
    <location>
        <begin position="65"/>
        <end position="78"/>
    </location>
</feature>
<dbReference type="PANTHER" id="PTHR14095">
    <property type="entry name" value="PHOSPHATASE 2A REGULATORY SUBUNIT-RELATED"/>
    <property type="match status" value="1"/>
</dbReference>
<keyword evidence="1" id="KW-0479">Metal-binding</keyword>
<keyword evidence="7" id="KW-1185">Reference proteome</keyword>
<accession>A0AAW0YCN6</accession>
<reference evidence="6 7" key="1">
    <citation type="journal article" date="2024" name="BMC Genomics">
        <title>Genome assembly of redclaw crayfish (Cherax quadricarinatus) provides insights into its immune adaptation and hypoxia tolerance.</title>
        <authorList>
            <person name="Liu Z."/>
            <person name="Zheng J."/>
            <person name="Li H."/>
            <person name="Fang K."/>
            <person name="Wang S."/>
            <person name="He J."/>
            <person name="Zhou D."/>
            <person name="Weng S."/>
            <person name="Chi M."/>
            <person name="Gu Z."/>
            <person name="He J."/>
            <person name="Li F."/>
            <person name="Wang M."/>
        </authorList>
    </citation>
    <scope>NUCLEOTIDE SEQUENCE [LARGE SCALE GENOMIC DNA]</scope>
    <source>
        <strain evidence="6">ZL_2023a</strain>
    </source>
</reference>